<feature type="chain" id="PRO_5026267818" evidence="2">
    <location>
        <begin position="23"/>
        <end position="283"/>
    </location>
</feature>
<evidence type="ECO:0000313" key="4">
    <source>
        <dbReference type="Proteomes" id="UP000800041"/>
    </source>
</evidence>
<protein>
    <submittedName>
        <fullName evidence="3">Uncharacterized protein</fullName>
    </submittedName>
</protein>
<proteinExistence type="predicted"/>
<feature type="compositionally biased region" description="Basic and acidic residues" evidence="1">
    <location>
        <begin position="200"/>
        <end position="226"/>
    </location>
</feature>
<sequence>MSCRLFVVARGTLLAVVRRALPQRVQVPSPTSMSKSPCPSPQVQQIFREKRKKKKLWNESTGRRTCHHPSQSSHFSSCLICFILTSWGWQGRPVRELAHGAKSSFLCSQPYECMILVHMVRDVQWTTPGERNRGGVRCSTCSKSVRARQLECNARTMNATRAAALPEQWPFLGPDEAKDTQQAGGETVTETVTAMARVGRRPEPEPETRHQSREAEERPWAQIREQRPGTVDEVFYNNAMGEPVAVGRNQTSLESRLATRGNAGIYYLELDREQRWVQGNPVN</sequence>
<organism evidence="3 4">
    <name type="scientific">Aulographum hederae CBS 113979</name>
    <dbReference type="NCBI Taxonomy" id="1176131"/>
    <lineage>
        <taxon>Eukaryota</taxon>
        <taxon>Fungi</taxon>
        <taxon>Dikarya</taxon>
        <taxon>Ascomycota</taxon>
        <taxon>Pezizomycotina</taxon>
        <taxon>Dothideomycetes</taxon>
        <taxon>Pleosporomycetidae</taxon>
        <taxon>Aulographales</taxon>
        <taxon>Aulographaceae</taxon>
    </lineage>
</organism>
<dbReference type="EMBL" id="ML977148">
    <property type="protein sequence ID" value="KAF1988565.1"/>
    <property type="molecule type" value="Genomic_DNA"/>
</dbReference>
<dbReference type="Proteomes" id="UP000800041">
    <property type="component" value="Unassembled WGS sequence"/>
</dbReference>
<name>A0A6G1H5Y0_9PEZI</name>
<gene>
    <name evidence="3" type="ORF">K402DRAFT_402751</name>
</gene>
<evidence type="ECO:0000313" key="3">
    <source>
        <dbReference type="EMBL" id="KAF1988565.1"/>
    </source>
</evidence>
<evidence type="ECO:0000256" key="2">
    <source>
        <dbReference type="SAM" id="SignalP"/>
    </source>
</evidence>
<feature type="region of interest" description="Disordered" evidence="1">
    <location>
        <begin position="196"/>
        <end position="226"/>
    </location>
</feature>
<feature type="signal peptide" evidence="2">
    <location>
        <begin position="1"/>
        <end position="22"/>
    </location>
</feature>
<reference evidence="3" key="1">
    <citation type="journal article" date="2020" name="Stud. Mycol.">
        <title>101 Dothideomycetes genomes: a test case for predicting lifestyles and emergence of pathogens.</title>
        <authorList>
            <person name="Haridas S."/>
            <person name="Albert R."/>
            <person name="Binder M."/>
            <person name="Bloem J."/>
            <person name="Labutti K."/>
            <person name="Salamov A."/>
            <person name="Andreopoulos B."/>
            <person name="Baker S."/>
            <person name="Barry K."/>
            <person name="Bills G."/>
            <person name="Bluhm B."/>
            <person name="Cannon C."/>
            <person name="Castanera R."/>
            <person name="Culley D."/>
            <person name="Daum C."/>
            <person name="Ezra D."/>
            <person name="Gonzalez J."/>
            <person name="Henrissat B."/>
            <person name="Kuo A."/>
            <person name="Liang C."/>
            <person name="Lipzen A."/>
            <person name="Lutzoni F."/>
            <person name="Magnuson J."/>
            <person name="Mondo S."/>
            <person name="Nolan M."/>
            <person name="Ohm R."/>
            <person name="Pangilinan J."/>
            <person name="Park H.-J."/>
            <person name="Ramirez L."/>
            <person name="Alfaro M."/>
            <person name="Sun H."/>
            <person name="Tritt A."/>
            <person name="Yoshinaga Y."/>
            <person name="Zwiers L.-H."/>
            <person name="Turgeon B."/>
            <person name="Goodwin S."/>
            <person name="Spatafora J."/>
            <person name="Crous P."/>
            <person name="Grigoriev I."/>
        </authorList>
    </citation>
    <scope>NUCLEOTIDE SEQUENCE</scope>
    <source>
        <strain evidence="3">CBS 113979</strain>
    </source>
</reference>
<accession>A0A6G1H5Y0</accession>
<keyword evidence="4" id="KW-1185">Reference proteome</keyword>
<evidence type="ECO:0000256" key="1">
    <source>
        <dbReference type="SAM" id="MobiDB-lite"/>
    </source>
</evidence>
<keyword evidence="2" id="KW-0732">Signal</keyword>
<dbReference type="AlphaFoldDB" id="A0A6G1H5Y0"/>